<evidence type="ECO:0000313" key="3">
    <source>
        <dbReference type="Proteomes" id="UP000626370"/>
    </source>
</evidence>
<keyword evidence="1" id="KW-0812">Transmembrane</keyword>
<sequence>MNLDERIKQELSDEAEHLDQLLTQDQGIFSMLANAYKGSLGRWLVIVTVAALLVSGLMLYSGYQFFFIEGDSAFKLQWGLTLLLATMVQIALKMWSFMEMNRQSSLREIKRLELMVETLINKISNEKTG</sequence>
<organism evidence="2 3">
    <name type="scientific">Thalassotalea profundi</name>
    <dbReference type="NCBI Taxonomy" id="2036687"/>
    <lineage>
        <taxon>Bacteria</taxon>
        <taxon>Pseudomonadati</taxon>
        <taxon>Pseudomonadota</taxon>
        <taxon>Gammaproteobacteria</taxon>
        <taxon>Alteromonadales</taxon>
        <taxon>Colwelliaceae</taxon>
        <taxon>Thalassotalea</taxon>
    </lineage>
</organism>
<keyword evidence="1" id="KW-0472">Membrane</keyword>
<dbReference type="Pfam" id="PF20556">
    <property type="entry name" value="DUF6768"/>
    <property type="match status" value="1"/>
</dbReference>
<keyword evidence="3" id="KW-1185">Reference proteome</keyword>
<accession>A0ABQ3IDP1</accession>
<comment type="caution">
    <text evidence="2">The sequence shown here is derived from an EMBL/GenBank/DDBJ whole genome shotgun (WGS) entry which is preliminary data.</text>
</comment>
<protein>
    <recommendedName>
        <fullName evidence="4">Alanyl-tRNA synthetase</fullName>
    </recommendedName>
</protein>
<evidence type="ECO:0000313" key="2">
    <source>
        <dbReference type="EMBL" id="GHE76945.1"/>
    </source>
</evidence>
<evidence type="ECO:0000256" key="1">
    <source>
        <dbReference type="SAM" id="Phobius"/>
    </source>
</evidence>
<dbReference type="EMBL" id="BNAH01000001">
    <property type="protein sequence ID" value="GHE76945.1"/>
    <property type="molecule type" value="Genomic_DNA"/>
</dbReference>
<gene>
    <name evidence="2" type="ORF">GCM10011501_00410</name>
</gene>
<feature type="transmembrane region" description="Helical" evidence="1">
    <location>
        <begin position="43"/>
        <end position="66"/>
    </location>
</feature>
<feature type="transmembrane region" description="Helical" evidence="1">
    <location>
        <begin position="78"/>
        <end position="97"/>
    </location>
</feature>
<reference evidence="3" key="1">
    <citation type="journal article" date="2019" name="Int. J. Syst. Evol. Microbiol.">
        <title>The Global Catalogue of Microorganisms (GCM) 10K type strain sequencing project: providing services to taxonomists for standard genome sequencing and annotation.</title>
        <authorList>
            <consortium name="The Broad Institute Genomics Platform"/>
            <consortium name="The Broad Institute Genome Sequencing Center for Infectious Disease"/>
            <person name="Wu L."/>
            <person name="Ma J."/>
        </authorList>
    </citation>
    <scope>NUCLEOTIDE SEQUENCE [LARGE SCALE GENOMIC DNA]</scope>
    <source>
        <strain evidence="3">CGMCC 1.15922</strain>
    </source>
</reference>
<dbReference type="Proteomes" id="UP000626370">
    <property type="component" value="Unassembled WGS sequence"/>
</dbReference>
<proteinExistence type="predicted"/>
<dbReference type="InterPro" id="IPR046659">
    <property type="entry name" value="DUF6768"/>
</dbReference>
<name>A0ABQ3IDP1_9GAMM</name>
<keyword evidence="1" id="KW-1133">Transmembrane helix</keyword>
<dbReference type="RefSeq" id="WP_189376083.1">
    <property type="nucleotide sequence ID" value="NZ_BNAH01000001.1"/>
</dbReference>
<evidence type="ECO:0008006" key="4">
    <source>
        <dbReference type="Google" id="ProtNLM"/>
    </source>
</evidence>